<evidence type="ECO:0000256" key="5">
    <source>
        <dbReference type="ARBA" id="ARBA00022946"/>
    </source>
</evidence>
<feature type="domain" description="External alternative NADH-ubiquinone oxidoreductase-like C-terminal" evidence="10">
    <location>
        <begin position="359"/>
        <end position="414"/>
    </location>
</feature>
<comment type="caution">
    <text evidence="11">The sequence shown here is derived from an EMBL/GenBank/DDBJ whole genome shotgun (WGS) entry which is preliminary data.</text>
</comment>
<evidence type="ECO:0000313" key="12">
    <source>
        <dbReference type="Proteomes" id="UP000078287"/>
    </source>
</evidence>
<dbReference type="STRING" id="1707952.A6A03_11775"/>
<dbReference type="InterPro" id="IPR054585">
    <property type="entry name" value="NDH2-like_C"/>
</dbReference>
<evidence type="ECO:0000259" key="10">
    <source>
        <dbReference type="Pfam" id="PF22366"/>
    </source>
</evidence>
<evidence type="ECO:0000313" key="11">
    <source>
        <dbReference type="EMBL" id="OAN46833.1"/>
    </source>
</evidence>
<keyword evidence="6" id="KW-0560">Oxidoreductase</keyword>
<accession>A0A178ME63</accession>
<comment type="catalytic activity">
    <reaction evidence="8">
        <text>a quinone + NADH + H(+) = a quinol + NAD(+)</text>
        <dbReference type="Rhea" id="RHEA:46160"/>
        <dbReference type="ChEBI" id="CHEBI:15378"/>
        <dbReference type="ChEBI" id="CHEBI:24646"/>
        <dbReference type="ChEBI" id="CHEBI:57540"/>
        <dbReference type="ChEBI" id="CHEBI:57945"/>
        <dbReference type="ChEBI" id="CHEBI:132124"/>
        <dbReference type="EC" id="1.6.5.9"/>
    </reaction>
</comment>
<evidence type="ECO:0000256" key="3">
    <source>
        <dbReference type="ARBA" id="ARBA00022630"/>
    </source>
</evidence>
<feature type="domain" description="FAD/NAD(P)-binding" evidence="9">
    <location>
        <begin position="17"/>
        <end position="335"/>
    </location>
</feature>
<evidence type="ECO:0000256" key="1">
    <source>
        <dbReference type="ARBA" id="ARBA00005272"/>
    </source>
</evidence>
<evidence type="ECO:0000256" key="6">
    <source>
        <dbReference type="ARBA" id="ARBA00023002"/>
    </source>
</evidence>
<comment type="similarity">
    <text evidence="1">Belongs to the NADH dehydrogenase family.</text>
</comment>
<gene>
    <name evidence="11" type="ORF">A6A03_11775</name>
</gene>
<dbReference type="InterPro" id="IPR023753">
    <property type="entry name" value="FAD/NAD-binding_dom"/>
</dbReference>
<dbReference type="InterPro" id="IPR045024">
    <property type="entry name" value="NDH-2"/>
</dbReference>
<proteinExistence type="inferred from homology"/>
<dbReference type="PRINTS" id="PR00411">
    <property type="entry name" value="PNDRDTASEI"/>
</dbReference>
<keyword evidence="7" id="KW-0520">NAD</keyword>
<evidence type="ECO:0000256" key="2">
    <source>
        <dbReference type="ARBA" id="ARBA00012637"/>
    </source>
</evidence>
<evidence type="ECO:0000256" key="4">
    <source>
        <dbReference type="ARBA" id="ARBA00022827"/>
    </source>
</evidence>
<dbReference type="GO" id="GO:0050136">
    <property type="term" value="F:NADH dehydrogenase (quinone) (non-electrogenic) activity"/>
    <property type="evidence" value="ECO:0007669"/>
    <property type="project" value="UniProtKB-EC"/>
</dbReference>
<dbReference type="PANTHER" id="PTHR43706:SF47">
    <property type="entry name" value="EXTERNAL NADH-UBIQUINONE OXIDOREDUCTASE 1, MITOCHONDRIAL-RELATED"/>
    <property type="match status" value="1"/>
</dbReference>
<evidence type="ECO:0000256" key="7">
    <source>
        <dbReference type="ARBA" id="ARBA00023027"/>
    </source>
</evidence>
<evidence type="ECO:0000259" key="9">
    <source>
        <dbReference type="Pfam" id="PF07992"/>
    </source>
</evidence>
<sequence>MASPQLTTSPSQPARPRVVIVGAGFGGLAAVRALAKAPVEVLLINRTNYHGFWPLLYQVATAGLEPESIAYPVRAILRRYRNASFLLAEVTGVDFARRLVQTSAGPVSYDYLILAAGSTTNFFGNDQIARYTMGMKDLNEAQRLRNHVLLCCEHAAAESDPIRRAALLTFAVVGGGPTGVELAGAFVELIRHVIRHDYPMLDVQQARVVLIEATSHILASFPASLQRAALQRLQQMGVEVRLNTPVAGADPHGLSFRDGSRLDAETVVWAAGVRGAPLADALGVALGRGARVVVTPELTLPDDRRVFVIGDMAYLEGYRPGVAYPMVAPVAIQMGEQAARNIIAQINDQPMQPFRYVDKGQMATIGRSAAVLDAFGIRLSGWPAWAGWLFVHLMALVGFRNRALVLLNWAYSYFTYDRGVRLIFGVGAEEQTVAEAVLRD</sequence>
<dbReference type="Pfam" id="PF22366">
    <property type="entry name" value="NDH2_C"/>
    <property type="match status" value="1"/>
</dbReference>
<dbReference type="EC" id="1.6.5.9" evidence="2"/>
<protein>
    <recommendedName>
        <fullName evidence="2">NADH:ubiquinone reductase (non-electrogenic)</fullName>
        <ecNumber evidence="2">1.6.5.9</ecNumber>
    </recommendedName>
</protein>
<dbReference type="PRINTS" id="PR00368">
    <property type="entry name" value="FADPNR"/>
</dbReference>
<keyword evidence="4" id="KW-0274">FAD</keyword>
<dbReference type="Gene3D" id="3.50.50.100">
    <property type="match status" value="1"/>
</dbReference>
<dbReference type="InterPro" id="IPR036188">
    <property type="entry name" value="FAD/NAD-bd_sf"/>
</dbReference>
<keyword evidence="3" id="KW-0285">Flavoprotein</keyword>
<evidence type="ECO:0000256" key="8">
    <source>
        <dbReference type="ARBA" id="ARBA00047599"/>
    </source>
</evidence>
<name>A0A178ME63_9CHLR</name>
<organism evidence="11 12">
    <name type="scientific">Chloroflexus islandicus</name>
    <dbReference type="NCBI Taxonomy" id="1707952"/>
    <lineage>
        <taxon>Bacteria</taxon>
        <taxon>Bacillati</taxon>
        <taxon>Chloroflexota</taxon>
        <taxon>Chloroflexia</taxon>
        <taxon>Chloroflexales</taxon>
        <taxon>Chloroflexineae</taxon>
        <taxon>Chloroflexaceae</taxon>
        <taxon>Chloroflexus</taxon>
    </lineage>
</organism>
<reference evidence="11 12" key="1">
    <citation type="submission" date="2016-04" db="EMBL/GenBank/DDBJ databases">
        <title>Chloroflexus islandicus sp. nov., a thermophilic filamentous anoxygenic phototrophic bacterium from geyser Strokkur (Iceland).</title>
        <authorList>
            <person name="Gaisin V.A."/>
            <person name="Kalashnikov A.M."/>
            <person name="Sukhacheva M.V."/>
            <person name="Grouzdev D.S."/>
            <person name="Ivanov T.M."/>
            <person name="Kuznetsov B."/>
            <person name="Gorlenko V.M."/>
        </authorList>
    </citation>
    <scope>NUCLEOTIDE SEQUENCE [LARGE SCALE GENOMIC DNA]</scope>
    <source>
        <strain evidence="12">isl-2</strain>
    </source>
</reference>
<keyword evidence="5" id="KW-0809">Transit peptide</keyword>
<dbReference type="RefSeq" id="WP_066785411.1">
    <property type="nucleotide sequence ID" value="NZ_LWQS01000042.1"/>
</dbReference>
<dbReference type="EMBL" id="LWQS01000042">
    <property type="protein sequence ID" value="OAN46833.1"/>
    <property type="molecule type" value="Genomic_DNA"/>
</dbReference>
<dbReference type="Proteomes" id="UP000078287">
    <property type="component" value="Unassembled WGS sequence"/>
</dbReference>
<dbReference type="SUPFAM" id="SSF51905">
    <property type="entry name" value="FAD/NAD(P)-binding domain"/>
    <property type="match status" value="1"/>
</dbReference>
<dbReference type="PANTHER" id="PTHR43706">
    <property type="entry name" value="NADH DEHYDROGENASE"/>
    <property type="match status" value="1"/>
</dbReference>
<dbReference type="Pfam" id="PF07992">
    <property type="entry name" value="Pyr_redox_2"/>
    <property type="match status" value="1"/>
</dbReference>
<dbReference type="AlphaFoldDB" id="A0A178ME63"/>
<keyword evidence="12" id="KW-1185">Reference proteome</keyword>